<evidence type="ECO:0000313" key="3">
    <source>
        <dbReference type="EMBL" id="CAF1558445.1"/>
    </source>
</evidence>
<feature type="chain" id="PRO_5036226262" evidence="1">
    <location>
        <begin position="21"/>
        <end position="103"/>
    </location>
</feature>
<keyword evidence="1" id="KW-0732">Signal</keyword>
<evidence type="ECO:0000313" key="2">
    <source>
        <dbReference type="EMBL" id="CAF1193793.1"/>
    </source>
</evidence>
<evidence type="ECO:0000256" key="1">
    <source>
        <dbReference type="SAM" id="SignalP"/>
    </source>
</evidence>
<organism evidence="2 5">
    <name type="scientific">Adineta ricciae</name>
    <name type="common">Rotifer</name>
    <dbReference type="NCBI Taxonomy" id="249248"/>
    <lineage>
        <taxon>Eukaryota</taxon>
        <taxon>Metazoa</taxon>
        <taxon>Spiralia</taxon>
        <taxon>Gnathifera</taxon>
        <taxon>Rotifera</taxon>
        <taxon>Eurotatoria</taxon>
        <taxon>Bdelloidea</taxon>
        <taxon>Adinetida</taxon>
        <taxon>Adinetidae</taxon>
        <taxon>Adineta</taxon>
    </lineage>
</organism>
<dbReference type="Proteomes" id="UP000663852">
    <property type="component" value="Unassembled WGS sequence"/>
</dbReference>
<comment type="caution">
    <text evidence="2">The sequence shown here is derived from an EMBL/GenBank/DDBJ whole genome shotgun (WGS) entry which is preliminary data.</text>
</comment>
<evidence type="ECO:0000313" key="5">
    <source>
        <dbReference type="Proteomes" id="UP000663852"/>
    </source>
</evidence>
<protein>
    <submittedName>
        <fullName evidence="2">Uncharacterized protein</fullName>
    </submittedName>
</protein>
<reference evidence="2" key="1">
    <citation type="submission" date="2021-02" db="EMBL/GenBank/DDBJ databases">
        <authorList>
            <person name="Nowell W R."/>
        </authorList>
    </citation>
    <scope>NUCLEOTIDE SEQUENCE</scope>
</reference>
<dbReference type="EMBL" id="CAJNOR010005352">
    <property type="protein sequence ID" value="CAF1558445.1"/>
    <property type="molecule type" value="Genomic_DNA"/>
</dbReference>
<dbReference type="Proteomes" id="UP000663828">
    <property type="component" value="Unassembled WGS sequence"/>
</dbReference>
<accession>A0A814VW65</accession>
<name>A0A814VW65_ADIRI</name>
<gene>
    <name evidence="2" type="ORF">EDS130_LOCUS24966</name>
    <name evidence="3" type="ORF">XAT740_LOCUS43433</name>
</gene>
<feature type="signal peptide" evidence="1">
    <location>
        <begin position="1"/>
        <end position="20"/>
    </location>
</feature>
<dbReference type="EMBL" id="CAJNOJ010000144">
    <property type="protein sequence ID" value="CAF1193793.1"/>
    <property type="molecule type" value="Genomic_DNA"/>
</dbReference>
<sequence>MPSYLLAAFLLIFVLGCIHSSELNREKRCATCCGPPPCCNCCGLPKCGFNFNLTDLINLTTESTVVTSTVSTPVSRVTRPPMCLTCCGKPPCCNTCGLDIKLN</sequence>
<dbReference type="AlphaFoldDB" id="A0A814VW65"/>
<keyword evidence="4" id="KW-1185">Reference proteome</keyword>
<evidence type="ECO:0000313" key="4">
    <source>
        <dbReference type="Proteomes" id="UP000663828"/>
    </source>
</evidence>
<proteinExistence type="predicted"/>